<accession>A0ABW0FNG6</accession>
<evidence type="ECO:0000259" key="2">
    <source>
        <dbReference type="Pfam" id="PF18821"/>
    </source>
</evidence>
<dbReference type="EMBL" id="JBHSLF010000006">
    <property type="protein sequence ID" value="MFC5342889.1"/>
    <property type="molecule type" value="Genomic_DNA"/>
</dbReference>
<feature type="compositionally biased region" description="Basic and acidic residues" evidence="1">
    <location>
        <begin position="176"/>
        <end position="186"/>
    </location>
</feature>
<evidence type="ECO:0000256" key="1">
    <source>
        <dbReference type="SAM" id="MobiDB-lite"/>
    </source>
</evidence>
<feature type="region of interest" description="Disordered" evidence="1">
    <location>
        <begin position="1"/>
        <end position="57"/>
    </location>
</feature>
<evidence type="ECO:0000313" key="4">
    <source>
        <dbReference type="Proteomes" id="UP001596152"/>
    </source>
</evidence>
<reference evidence="4" key="1">
    <citation type="journal article" date="2019" name="Int. J. Syst. Evol. Microbiol.">
        <title>The Global Catalogue of Microorganisms (GCM) 10K type strain sequencing project: providing services to taxonomists for standard genome sequencing and annotation.</title>
        <authorList>
            <consortium name="The Broad Institute Genomics Platform"/>
            <consortium name="The Broad Institute Genome Sequencing Center for Infectious Disease"/>
            <person name="Wu L."/>
            <person name="Ma J."/>
        </authorList>
    </citation>
    <scope>NUCLEOTIDE SEQUENCE [LARGE SCALE GENOMIC DNA]</scope>
    <source>
        <strain evidence="4">JCM 12125</strain>
    </source>
</reference>
<dbReference type="RefSeq" id="WP_374039583.1">
    <property type="nucleotide sequence ID" value="NZ_CP169083.1"/>
</dbReference>
<protein>
    <submittedName>
        <fullName evidence="3">LPD7 domain-containing protein</fullName>
    </submittedName>
</protein>
<feature type="region of interest" description="Disordered" evidence="1">
    <location>
        <begin position="240"/>
        <end position="309"/>
    </location>
</feature>
<proteinExistence type="predicted"/>
<sequence length="374" mass="40972">MADDPDPITPTPEGRGADNTIEPGRARRRAKSEETERPVDPATTPEISTRVGDLPSAVAKRYQGEPAKLGGYIDYFEGPGSKHPAFRDRGGKLEALQTDPATVATLLAVAKHRNWTAIKVRGDDDFRREVWKEAQAMGLEVSGYRPKARDRAELDQLRTAGAERPQPPSAATHPSGRGDRVGKAPEVEPGVTAGKLIEIGQAPYPRGSDAKPTPFIRVEQADGRVKDLWGVGLPDALQRSGAQVGDDIRARRAGTDKVTVKVEQRDPESGRTTRRDREVDRNRWEIEADRFRSASPEQRMRDPAMAPAQSRLDVVESVARSRLSDPQAQARVVAGAEARIAEHIAAGRTIEPVRAPDRDRTEREAGGPERVRAR</sequence>
<feature type="compositionally biased region" description="Basic and acidic residues" evidence="1">
    <location>
        <begin position="246"/>
        <end position="302"/>
    </location>
</feature>
<name>A0ABW0FNG6_9CAUL</name>
<comment type="caution">
    <text evidence="3">The sequence shown here is derived from an EMBL/GenBank/DDBJ whole genome shotgun (WGS) entry which is preliminary data.</text>
</comment>
<gene>
    <name evidence="3" type="ORF">ACFPIE_03120</name>
</gene>
<feature type="domain" description="Large polyvalent protein-associated" evidence="2">
    <location>
        <begin position="58"/>
        <end position="154"/>
    </location>
</feature>
<feature type="region of interest" description="Disordered" evidence="1">
    <location>
        <begin position="347"/>
        <end position="374"/>
    </location>
</feature>
<feature type="compositionally biased region" description="Basic and acidic residues" evidence="1">
    <location>
        <begin position="354"/>
        <end position="374"/>
    </location>
</feature>
<dbReference type="Pfam" id="PF18821">
    <property type="entry name" value="LPD7"/>
    <property type="match status" value="1"/>
</dbReference>
<evidence type="ECO:0000313" key="3">
    <source>
        <dbReference type="EMBL" id="MFC5342889.1"/>
    </source>
</evidence>
<organism evidence="3 4">
    <name type="scientific">Brevundimonas staleyi</name>
    <dbReference type="NCBI Taxonomy" id="74326"/>
    <lineage>
        <taxon>Bacteria</taxon>
        <taxon>Pseudomonadati</taxon>
        <taxon>Pseudomonadota</taxon>
        <taxon>Alphaproteobacteria</taxon>
        <taxon>Caulobacterales</taxon>
        <taxon>Caulobacteraceae</taxon>
        <taxon>Brevundimonas</taxon>
    </lineage>
</organism>
<dbReference type="Proteomes" id="UP001596152">
    <property type="component" value="Unassembled WGS sequence"/>
</dbReference>
<dbReference type="InterPro" id="IPR040677">
    <property type="entry name" value="LPD7"/>
</dbReference>
<keyword evidence="4" id="KW-1185">Reference proteome</keyword>
<feature type="compositionally biased region" description="Basic and acidic residues" evidence="1">
    <location>
        <begin position="147"/>
        <end position="156"/>
    </location>
</feature>
<feature type="region of interest" description="Disordered" evidence="1">
    <location>
        <begin position="141"/>
        <end position="213"/>
    </location>
</feature>